<evidence type="ECO:0000313" key="3">
    <source>
        <dbReference type="Proteomes" id="UP001210678"/>
    </source>
</evidence>
<feature type="domain" description="Xylose isomerase-like TIM barrel" evidence="1">
    <location>
        <begin position="52"/>
        <end position="292"/>
    </location>
</feature>
<keyword evidence="3" id="KW-1185">Reference proteome</keyword>
<dbReference type="Pfam" id="PF01261">
    <property type="entry name" value="AP_endonuc_2"/>
    <property type="match status" value="1"/>
</dbReference>
<dbReference type="PANTHER" id="PTHR12110">
    <property type="entry name" value="HYDROXYPYRUVATE ISOMERASE"/>
    <property type="match status" value="1"/>
</dbReference>
<protein>
    <submittedName>
        <fullName evidence="2">Sugar phosphate isomerase/epimerase</fullName>
    </submittedName>
</protein>
<evidence type="ECO:0000259" key="1">
    <source>
        <dbReference type="Pfam" id="PF01261"/>
    </source>
</evidence>
<dbReference type="InterPro" id="IPR036237">
    <property type="entry name" value="Xyl_isomerase-like_sf"/>
</dbReference>
<dbReference type="EMBL" id="JAQLOI010000003">
    <property type="protein sequence ID" value="MDB1125328.1"/>
    <property type="molecule type" value="Genomic_DNA"/>
</dbReference>
<proteinExistence type="predicted"/>
<dbReference type="RefSeq" id="WP_272138933.1">
    <property type="nucleotide sequence ID" value="NZ_JAQLOI010000003.1"/>
</dbReference>
<accession>A0ABT4YUV9</accession>
<name>A0ABT4YUV9_9VIBR</name>
<dbReference type="InterPro" id="IPR050312">
    <property type="entry name" value="IolE/XylAMocC-like"/>
</dbReference>
<organism evidence="2 3">
    <name type="scientific">Vibrio algarum</name>
    <dbReference type="NCBI Taxonomy" id="3020714"/>
    <lineage>
        <taxon>Bacteria</taxon>
        <taxon>Pseudomonadati</taxon>
        <taxon>Pseudomonadota</taxon>
        <taxon>Gammaproteobacteria</taxon>
        <taxon>Vibrionales</taxon>
        <taxon>Vibrionaceae</taxon>
        <taxon>Vibrio</taxon>
    </lineage>
</organism>
<sequence length="294" mass="32989">MKNIQIGLSQWSFHRSILGDSRNNYEDFLSTLHSDNPEKTLRGEMDYEGLLDVAESIGVKVIDLVNILFFGRVSDERWLKAWKASAAERGITFNCLMCDELGPLGSSSDDKRADAIQKHKLWIDAANLLGCSMVRVNAYGDGSYFSQLNQNALSISELSGYSEKYGIKIVVENHGHPSSNGAWLAMLMEHIADENVGVYIDFDNFFMGGWNHTPKRLYDRQQGLLDLAPYTFGASAKSYEFDEDGNETNVDFKQCIDILKEAGFSGVMSAEYEGDKHNELDGVVSTLRLLRRII</sequence>
<dbReference type="SUPFAM" id="SSF51658">
    <property type="entry name" value="Xylose isomerase-like"/>
    <property type="match status" value="1"/>
</dbReference>
<dbReference type="GO" id="GO:0016853">
    <property type="term" value="F:isomerase activity"/>
    <property type="evidence" value="ECO:0007669"/>
    <property type="project" value="UniProtKB-KW"/>
</dbReference>
<dbReference type="Proteomes" id="UP001210678">
    <property type="component" value="Unassembled WGS sequence"/>
</dbReference>
<dbReference type="Gene3D" id="3.20.20.150">
    <property type="entry name" value="Divalent-metal-dependent TIM barrel enzymes"/>
    <property type="match status" value="1"/>
</dbReference>
<evidence type="ECO:0000313" key="2">
    <source>
        <dbReference type="EMBL" id="MDB1125328.1"/>
    </source>
</evidence>
<reference evidence="2 3" key="1">
    <citation type="submission" date="2023-01" db="EMBL/GenBank/DDBJ databases">
        <title>Vibrio sp. KJ40-1 sp.nov, isolated from marine algae.</title>
        <authorList>
            <person name="Butt M."/>
            <person name="Kim J.M.J."/>
            <person name="Jeon C.O.C."/>
        </authorList>
    </citation>
    <scope>NUCLEOTIDE SEQUENCE [LARGE SCALE GENOMIC DNA]</scope>
    <source>
        <strain evidence="2 3">KJ40-1</strain>
    </source>
</reference>
<dbReference type="PANTHER" id="PTHR12110:SF53">
    <property type="entry name" value="BLR5974 PROTEIN"/>
    <property type="match status" value="1"/>
</dbReference>
<comment type="caution">
    <text evidence="2">The sequence shown here is derived from an EMBL/GenBank/DDBJ whole genome shotgun (WGS) entry which is preliminary data.</text>
</comment>
<gene>
    <name evidence="2" type="ORF">PGX00_17400</name>
</gene>
<keyword evidence="2" id="KW-0413">Isomerase</keyword>
<dbReference type="InterPro" id="IPR013022">
    <property type="entry name" value="Xyl_isomerase-like_TIM-brl"/>
</dbReference>